<proteinExistence type="predicted"/>
<sequence length="337" mass="35622">MTSSNARARSKPPGGPARAGAPADGQAHAIAAHGAARLASVTVDSYNLEIRDRDGFVGDRASGRAFRAALGDIRRALRRTDEDPLGDGPAGRISKARLDRALTKGDAEAAAVVHGAIETYAASLADVIRRFLRDPAWKDVARIVVGGGLRESRVGEIAVARAEMLLKADGVAIDMEMIRHHPDEAGLIGCAHLAPAWVYEGHDAILAVDVGGANIRCGVVDVNIAKSPDLAKAQVWKAQLWRHREERPGRGAAVERLTGMLADLARQAQKKGRRLCPLVGVGVPGVIEPDGSIARGAQNLPGDWESARFNLARAIGEALPELSGHETMVVIHNDAVV</sequence>
<evidence type="ECO:0000256" key="1">
    <source>
        <dbReference type="SAM" id="MobiDB-lite"/>
    </source>
</evidence>
<name>A0ABV7LI11_9HYPH</name>
<dbReference type="Proteomes" id="UP001595536">
    <property type="component" value="Unassembled WGS sequence"/>
</dbReference>
<keyword evidence="3" id="KW-1185">Reference proteome</keyword>
<dbReference type="Gene3D" id="3.30.420.40">
    <property type="match status" value="1"/>
</dbReference>
<accession>A0ABV7LI11</accession>
<protein>
    <submittedName>
        <fullName evidence="2">ROK family protein</fullName>
    </submittedName>
</protein>
<reference evidence="3" key="1">
    <citation type="journal article" date="2019" name="Int. J. Syst. Evol. Microbiol.">
        <title>The Global Catalogue of Microorganisms (GCM) 10K type strain sequencing project: providing services to taxonomists for standard genome sequencing and annotation.</title>
        <authorList>
            <consortium name="The Broad Institute Genomics Platform"/>
            <consortium name="The Broad Institute Genome Sequencing Center for Infectious Disease"/>
            <person name="Wu L."/>
            <person name="Ma J."/>
        </authorList>
    </citation>
    <scope>NUCLEOTIDE SEQUENCE [LARGE SCALE GENOMIC DNA]</scope>
    <source>
        <strain evidence="3">CCM 7941</strain>
    </source>
</reference>
<evidence type="ECO:0000313" key="3">
    <source>
        <dbReference type="Proteomes" id="UP001595536"/>
    </source>
</evidence>
<dbReference type="EMBL" id="JBHRUV010000056">
    <property type="protein sequence ID" value="MFC3266793.1"/>
    <property type="molecule type" value="Genomic_DNA"/>
</dbReference>
<gene>
    <name evidence="2" type="ORF">ACFOEX_10560</name>
</gene>
<dbReference type="SUPFAM" id="SSF53067">
    <property type="entry name" value="Actin-like ATPase domain"/>
    <property type="match status" value="2"/>
</dbReference>
<feature type="compositionally biased region" description="Low complexity" evidence="1">
    <location>
        <begin position="16"/>
        <end position="26"/>
    </location>
</feature>
<feature type="region of interest" description="Disordered" evidence="1">
    <location>
        <begin position="1"/>
        <end position="26"/>
    </location>
</feature>
<organism evidence="2 3">
    <name type="scientific">Camelimonas abortus</name>
    <dbReference type="NCBI Taxonomy" id="1017184"/>
    <lineage>
        <taxon>Bacteria</taxon>
        <taxon>Pseudomonadati</taxon>
        <taxon>Pseudomonadota</taxon>
        <taxon>Alphaproteobacteria</taxon>
        <taxon>Hyphomicrobiales</taxon>
        <taxon>Chelatococcaceae</taxon>
        <taxon>Camelimonas</taxon>
    </lineage>
</organism>
<dbReference type="RefSeq" id="WP_376829031.1">
    <property type="nucleotide sequence ID" value="NZ_JBHLWR010000004.1"/>
</dbReference>
<evidence type="ECO:0000313" key="2">
    <source>
        <dbReference type="EMBL" id="MFC3266793.1"/>
    </source>
</evidence>
<comment type="caution">
    <text evidence="2">The sequence shown here is derived from an EMBL/GenBank/DDBJ whole genome shotgun (WGS) entry which is preliminary data.</text>
</comment>
<dbReference type="InterPro" id="IPR043129">
    <property type="entry name" value="ATPase_NBD"/>
</dbReference>